<name>A0A0B8P959_9VIBR</name>
<dbReference type="GO" id="GO:0005886">
    <property type="term" value="C:plasma membrane"/>
    <property type="evidence" value="ECO:0007669"/>
    <property type="project" value="UniProtKB-SubCell"/>
</dbReference>
<feature type="transmembrane region" description="Helical" evidence="6">
    <location>
        <begin position="30"/>
        <end position="57"/>
    </location>
</feature>
<evidence type="ECO:0000256" key="2">
    <source>
        <dbReference type="ARBA" id="ARBA00022475"/>
    </source>
</evidence>
<feature type="transmembrane region" description="Helical" evidence="6">
    <location>
        <begin position="144"/>
        <end position="169"/>
    </location>
</feature>
<protein>
    <submittedName>
        <fullName evidence="7">Uncharacterized protein</fullName>
    </submittedName>
</protein>
<reference evidence="7 8" key="2">
    <citation type="submission" date="2015-01" db="EMBL/GenBank/DDBJ databases">
        <authorList>
            <consortium name="NBRP consortium"/>
            <person name="Sawabe T."/>
            <person name="Meirelles P."/>
            <person name="Feng G."/>
            <person name="Sayaka M."/>
            <person name="Hattori M."/>
            <person name="Ohkuma M."/>
        </authorList>
    </citation>
    <scope>NUCLEOTIDE SEQUENCE [LARGE SCALE GENOMIC DNA]</scope>
    <source>
        <strain evidence="7 8">JCM19232</strain>
    </source>
</reference>
<dbReference type="EMBL" id="BBSA01000008">
    <property type="protein sequence ID" value="GAM63350.1"/>
    <property type="molecule type" value="Genomic_DNA"/>
</dbReference>
<accession>A0A0B8P959</accession>
<keyword evidence="3 6" id="KW-0812">Transmembrane</keyword>
<dbReference type="PANTHER" id="PTHR30250">
    <property type="entry name" value="PST FAMILY PREDICTED COLANIC ACID TRANSPORTER"/>
    <property type="match status" value="1"/>
</dbReference>
<feature type="transmembrane region" description="Helical" evidence="6">
    <location>
        <begin position="181"/>
        <end position="200"/>
    </location>
</feature>
<dbReference type="PANTHER" id="PTHR30250:SF11">
    <property type="entry name" value="O-ANTIGEN TRANSPORTER-RELATED"/>
    <property type="match status" value="1"/>
</dbReference>
<sequence>MAILFSVLLLNKIVKLLSIQGRNEYSKQEWFASLLPFSLVAVAGTLNNELATVFLGLLGSDESIGYFKVAMQGIIVLALGLQAVNTVSGPRIARMYRLGQFSETQKLLRKSARLSFISSVPLAVFLMIFGSDLIKILFGDAYLLAANLLAILCIGQIVNVSMGSVGLVLNMTGNEKRTLRAQVITIIVTVILLSILIPFFEATGAAISVSIGLAVWNFIMAYDVYRLTGLKTWIH</sequence>
<evidence type="ECO:0000313" key="8">
    <source>
        <dbReference type="Proteomes" id="UP000031670"/>
    </source>
</evidence>
<comment type="subcellular location">
    <subcellularLocation>
        <location evidence="1">Cell membrane</location>
        <topology evidence="1">Multi-pass membrane protein</topology>
    </subcellularLocation>
</comment>
<keyword evidence="2" id="KW-1003">Cell membrane</keyword>
<feature type="transmembrane region" description="Helical" evidence="6">
    <location>
        <begin position="69"/>
        <end position="93"/>
    </location>
</feature>
<keyword evidence="5 6" id="KW-0472">Membrane</keyword>
<evidence type="ECO:0000256" key="3">
    <source>
        <dbReference type="ARBA" id="ARBA00022692"/>
    </source>
</evidence>
<dbReference type="AlphaFoldDB" id="A0A0B8P959"/>
<evidence type="ECO:0000256" key="1">
    <source>
        <dbReference type="ARBA" id="ARBA00004651"/>
    </source>
</evidence>
<organism evidence="7 8">
    <name type="scientific">Vibrio ishigakensis</name>
    <dbReference type="NCBI Taxonomy" id="1481914"/>
    <lineage>
        <taxon>Bacteria</taxon>
        <taxon>Pseudomonadati</taxon>
        <taxon>Pseudomonadota</taxon>
        <taxon>Gammaproteobacteria</taxon>
        <taxon>Vibrionales</taxon>
        <taxon>Vibrionaceae</taxon>
        <taxon>Vibrio</taxon>
    </lineage>
</organism>
<dbReference type="InterPro" id="IPR050833">
    <property type="entry name" value="Poly_Biosynth_Transport"/>
</dbReference>
<feature type="transmembrane region" description="Helical" evidence="6">
    <location>
        <begin position="206"/>
        <end position="225"/>
    </location>
</feature>
<evidence type="ECO:0000256" key="6">
    <source>
        <dbReference type="SAM" id="Phobius"/>
    </source>
</evidence>
<dbReference type="Proteomes" id="UP000031670">
    <property type="component" value="Unassembled WGS sequence"/>
</dbReference>
<reference evidence="7 8" key="1">
    <citation type="submission" date="2015-01" db="EMBL/GenBank/DDBJ databases">
        <title>Vibrio sp. C5 JCM 19232 whole genome shotgun sequence.</title>
        <authorList>
            <person name="Sawabe T."/>
            <person name="Meirelles P."/>
            <person name="Feng G."/>
            <person name="Sayaka M."/>
            <person name="Hattori M."/>
            <person name="Ohkuma M."/>
        </authorList>
    </citation>
    <scope>NUCLEOTIDE SEQUENCE [LARGE SCALE GENOMIC DNA]</scope>
    <source>
        <strain evidence="7 8">JCM19232</strain>
    </source>
</reference>
<comment type="caution">
    <text evidence="7">The sequence shown here is derived from an EMBL/GenBank/DDBJ whole genome shotgun (WGS) entry which is preliminary data.</text>
</comment>
<keyword evidence="4 6" id="KW-1133">Transmembrane helix</keyword>
<evidence type="ECO:0000256" key="4">
    <source>
        <dbReference type="ARBA" id="ARBA00022989"/>
    </source>
</evidence>
<gene>
    <name evidence="7" type="ORF">JCM19232_1497</name>
</gene>
<evidence type="ECO:0000313" key="7">
    <source>
        <dbReference type="EMBL" id="GAM63350.1"/>
    </source>
</evidence>
<feature type="transmembrane region" description="Helical" evidence="6">
    <location>
        <begin position="114"/>
        <end position="138"/>
    </location>
</feature>
<evidence type="ECO:0000256" key="5">
    <source>
        <dbReference type="ARBA" id="ARBA00023136"/>
    </source>
</evidence>
<dbReference type="Pfam" id="PF13440">
    <property type="entry name" value="Polysacc_synt_3"/>
    <property type="match status" value="1"/>
</dbReference>
<proteinExistence type="predicted"/>